<dbReference type="Proteomes" id="UP001140234">
    <property type="component" value="Unassembled WGS sequence"/>
</dbReference>
<keyword evidence="2" id="KW-1185">Reference proteome</keyword>
<evidence type="ECO:0000313" key="1">
    <source>
        <dbReference type="EMBL" id="KAJ2775692.1"/>
    </source>
</evidence>
<gene>
    <name evidence="1" type="primary">CDC4</name>
    <name evidence="1" type="ORF">IWQ57_000262</name>
</gene>
<evidence type="ECO:0000313" key="2">
    <source>
        <dbReference type="Proteomes" id="UP001140234"/>
    </source>
</evidence>
<proteinExistence type="predicted"/>
<name>A0ACC1K854_9FUNG</name>
<keyword evidence="1" id="KW-0436">Ligase</keyword>
<dbReference type="EMBL" id="JANBUJ010000004">
    <property type="protein sequence ID" value="KAJ2775692.1"/>
    <property type="molecule type" value="Genomic_DNA"/>
</dbReference>
<protein>
    <submittedName>
        <fullName evidence="1">SCF ubiquitin ligase complex subunit cdc4</fullName>
    </submittedName>
</protein>
<organism evidence="1 2">
    <name type="scientific">Coemansia nantahalensis</name>
    <dbReference type="NCBI Taxonomy" id="2789366"/>
    <lineage>
        <taxon>Eukaryota</taxon>
        <taxon>Fungi</taxon>
        <taxon>Fungi incertae sedis</taxon>
        <taxon>Zoopagomycota</taxon>
        <taxon>Kickxellomycotina</taxon>
        <taxon>Kickxellomycetes</taxon>
        <taxon>Kickxellales</taxon>
        <taxon>Kickxellaceae</taxon>
        <taxon>Coemansia</taxon>
    </lineage>
</organism>
<sequence length="1091" mass="117853">MTGTQQQQQQRRHAGAAPLPSPLEATAAGGSDARAMEQRQLKRPGAAQALSAQTVTTTTVTTTTVTTYPPLRLPRVRRHKVLAPEMYPLAATPAPPALERFAVDMNGQSLYFSQHDIGAFQTGEGILASIAANNALAGDSAPPAAAAAAAAAAFAQSEHLQRAMTPLYTQDDEDAAAAAAAAAATGEPSPLLESFAYAAPGRHPPRAELPAVRLGLGSRSRRSSSPPSPSQQRQFGRRSPSPAAHRRRRLQLEPTAGSADEHSDSEFDVASPLPVASSLGGDAIDSADDDGAAVLPLPSPLLSPRARPEPMDTDDVIDHAVTAPATTTTTTTHTDVTQAHMSRSMAAVYEMPEMVAAYDSLPPTMQTYLLYQLLRRTPRPGLQFAAQAVVPVLQRDFLGELPAEVAHHVLRFMGTRELCRAACASRAWRRVVDGDRAVWRARLTDAHYVPEAPRVHPLCYTYFGLGDDEPARSILAPRLTAAELDLAQLAPRPDAPAELVARAARRLLDAEKPARAAAAAADSDGAPRNAFKAAFARAYQLDYNWQTGQCRQSSFTCDGGSVVTCVQLTDKYIIAGFDTKHIFVFDIHTGATVRRLAGHEGGVWALSVVGSTVVSGSTDRTVRVWDLESGRCTHVFAGHSSTVRCLQLLLPTDVRSADERARGLPVRYEPREPLIVTGSRDTTLRVWRLPSPARDAPYVPRAEPQPQPRAAAAIPATPVPRAEHPADDAAPMAVDQQGPDYPAAESTRAAGRRRPRSQPQAGEAANDNDDDAAQTDARRGPRSGNPFLVRPLAGHTDSVRAVAGHGNIVVSGSYDCTIRVWNAETGECLHRLEGHTSKVYTIVLDPDHHAIFSGSMDGMIRVWNWDTGACLRILRGHLTLVGLLSLCHGALVSAGADTTLRVWDHPLRAPAEQPAVQQRPLSNIAGDTVPFQPQPVGAVNVLTNNALAAVAHQAAGNLQQLHLLQQLQLQHRNNEQLQRQHQQMLQQQQQQQQQQNHQPPAAPHDLADLVRTERFMLNQHTNAITCFQHDGTKVVSGADTTLKLWDVRSGRFVRDLLSNLSSVWQARFDPQRCVAAVSRSDVTYFELMDFS</sequence>
<reference evidence="1" key="1">
    <citation type="submission" date="2022-07" db="EMBL/GenBank/DDBJ databases">
        <title>Phylogenomic reconstructions and comparative analyses of Kickxellomycotina fungi.</title>
        <authorList>
            <person name="Reynolds N.K."/>
            <person name="Stajich J.E."/>
            <person name="Barry K."/>
            <person name="Grigoriev I.V."/>
            <person name="Crous P."/>
            <person name="Smith M.E."/>
        </authorList>
    </citation>
    <scope>NUCLEOTIDE SEQUENCE</scope>
    <source>
        <strain evidence="1">CBS 109366</strain>
    </source>
</reference>
<accession>A0ACC1K854</accession>
<comment type="caution">
    <text evidence="1">The sequence shown here is derived from an EMBL/GenBank/DDBJ whole genome shotgun (WGS) entry which is preliminary data.</text>
</comment>